<dbReference type="PROSITE" id="PS51012">
    <property type="entry name" value="ABC_TM2"/>
    <property type="match status" value="1"/>
</dbReference>
<sequence>MSAAEAPVLPSYEEPFRAERSPFLWLLEREVLRFLNIWRYSVAGPVLSTALFVIVFGSALGRHVDTVDGVGYGKFIVPGLFAQAIVNVGFFNGTTSLFEARRDRYIHDLFASPLRWWEINAAMVGGGIARGVVVGAGVLAVALPLTHSGSVADPLVLVLGTLGVLLAAAQVGVIAGSLAKSLDHVYAMESLVVLPLGLLGGLFYSVRELPPTWDVLSRFDPVFWLVQVERIGFLGRGDVGAGWALLVVWTLAAGLSVWSAAIFAAGRLKP</sequence>
<dbReference type="Proteomes" id="UP000184111">
    <property type="component" value="Unassembled WGS sequence"/>
</dbReference>
<keyword evidence="2 6" id="KW-0812">Transmembrane</keyword>
<evidence type="ECO:0000256" key="4">
    <source>
        <dbReference type="ARBA" id="ARBA00023136"/>
    </source>
</evidence>
<reference evidence="8 9" key="1">
    <citation type="submission" date="2016-11" db="EMBL/GenBank/DDBJ databases">
        <authorList>
            <person name="Jaros S."/>
            <person name="Januszkiewicz K."/>
            <person name="Wedrychowicz H."/>
        </authorList>
    </citation>
    <scope>NUCLEOTIDE SEQUENCE [LARGE SCALE GENOMIC DNA]</scope>
    <source>
        <strain evidence="8 9">CGMCC 4.2025</strain>
    </source>
</reference>
<evidence type="ECO:0000256" key="1">
    <source>
        <dbReference type="ARBA" id="ARBA00004141"/>
    </source>
</evidence>
<comment type="subcellular location">
    <subcellularLocation>
        <location evidence="6">Cell membrane</location>
        <topology evidence="6">Multi-pass membrane protein</topology>
    </subcellularLocation>
    <subcellularLocation>
        <location evidence="1">Membrane</location>
        <topology evidence="1">Multi-pass membrane protein</topology>
    </subcellularLocation>
</comment>
<dbReference type="AlphaFoldDB" id="A0A1M7MH22"/>
<evidence type="ECO:0000313" key="8">
    <source>
        <dbReference type="EMBL" id="SHM90238.1"/>
    </source>
</evidence>
<evidence type="ECO:0000256" key="2">
    <source>
        <dbReference type="ARBA" id="ARBA00022692"/>
    </source>
</evidence>
<keyword evidence="3 6" id="KW-1133">Transmembrane helix</keyword>
<dbReference type="InterPro" id="IPR052522">
    <property type="entry name" value="ABC-2_transport_permease"/>
</dbReference>
<dbReference type="GO" id="GO:0046677">
    <property type="term" value="P:response to antibiotic"/>
    <property type="evidence" value="ECO:0007669"/>
    <property type="project" value="UniProtKB-KW"/>
</dbReference>
<feature type="transmembrane region" description="Helical" evidence="6">
    <location>
        <begin position="37"/>
        <end position="60"/>
    </location>
</feature>
<feature type="transmembrane region" description="Helical" evidence="6">
    <location>
        <begin position="119"/>
        <end position="143"/>
    </location>
</feature>
<evidence type="ECO:0000259" key="7">
    <source>
        <dbReference type="PROSITE" id="PS51012"/>
    </source>
</evidence>
<keyword evidence="5" id="KW-0046">Antibiotic resistance</keyword>
<evidence type="ECO:0000313" key="9">
    <source>
        <dbReference type="Proteomes" id="UP000184111"/>
    </source>
</evidence>
<dbReference type="OrthoDB" id="9788252at2"/>
<evidence type="ECO:0000256" key="6">
    <source>
        <dbReference type="RuleBase" id="RU361157"/>
    </source>
</evidence>
<keyword evidence="4 6" id="KW-0472">Membrane</keyword>
<dbReference type="EMBL" id="FRBI01000016">
    <property type="protein sequence ID" value="SHM90238.1"/>
    <property type="molecule type" value="Genomic_DNA"/>
</dbReference>
<dbReference type="InterPro" id="IPR013525">
    <property type="entry name" value="ABC2_TM"/>
</dbReference>
<proteinExistence type="inferred from homology"/>
<feature type="transmembrane region" description="Helical" evidence="6">
    <location>
        <begin position="243"/>
        <end position="265"/>
    </location>
</feature>
<dbReference type="PANTHER" id="PTHR43332:SF1">
    <property type="entry name" value="TRANSPORT PERMEASE PROTEIN"/>
    <property type="match status" value="1"/>
</dbReference>
<feature type="domain" description="ABC transmembrane type-2" evidence="7">
    <location>
        <begin position="36"/>
        <end position="266"/>
    </location>
</feature>
<dbReference type="PANTHER" id="PTHR43332">
    <property type="entry name" value="INNER MEMBRANE TRANSPORT PERMEASE YADH-RELATED"/>
    <property type="match status" value="1"/>
</dbReference>
<dbReference type="RefSeq" id="WP_073500816.1">
    <property type="nucleotide sequence ID" value="NZ_FRBI01000016.1"/>
</dbReference>
<evidence type="ECO:0000256" key="5">
    <source>
        <dbReference type="ARBA" id="ARBA00023251"/>
    </source>
</evidence>
<name>A0A1M7MH22_9ACTN</name>
<feature type="transmembrane region" description="Helical" evidence="6">
    <location>
        <begin position="155"/>
        <end position="178"/>
    </location>
</feature>
<comment type="similarity">
    <text evidence="6">Belongs to the ABC-2 integral membrane protein family.</text>
</comment>
<gene>
    <name evidence="8" type="ORF">SAMN05216499_11640</name>
</gene>
<keyword evidence="9" id="KW-1185">Reference proteome</keyword>
<evidence type="ECO:0000256" key="3">
    <source>
        <dbReference type="ARBA" id="ARBA00022989"/>
    </source>
</evidence>
<feature type="transmembrane region" description="Helical" evidence="6">
    <location>
        <begin position="80"/>
        <end position="98"/>
    </location>
</feature>
<keyword evidence="6" id="KW-1003">Cell membrane</keyword>
<feature type="transmembrane region" description="Helical" evidence="6">
    <location>
        <begin position="185"/>
        <end position="206"/>
    </location>
</feature>
<dbReference type="GO" id="GO:0140359">
    <property type="term" value="F:ABC-type transporter activity"/>
    <property type="evidence" value="ECO:0007669"/>
    <property type="project" value="InterPro"/>
</dbReference>
<organism evidence="8 9">
    <name type="scientific">Actinacidiphila paucisporea</name>
    <dbReference type="NCBI Taxonomy" id="310782"/>
    <lineage>
        <taxon>Bacteria</taxon>
        <taxon>Bacillati</taxon>
        <taxon>Actinomycetota</taxon>
        <taxon>Actinomycetes</taxon>
        <taxon>Kitasatosporales</taxon>
        <taxon>Streptomycetaceae</taxon>
        <taxon>Actinacidiphila</taxon>
    </lineage>
</organism>
<dbReference type="GO" id="GO:0043190">
    <property type="term" value="C:ATP-binding cassette (ABC) transporter complex"/>
    <property type="evidence" value="ECO:0007669"/>
    <property type="project" value="InterPro"/>
</dbReference>
<dbReference type="PIRSF" id="PIRSF006648">
    <property type="entry name" value="DrrB"/>
    <property type="match status" value="1"/>
</dbReference>
<dbReference type="InterPro" id="IPR000412">
    <property type="entry name" value="ABC_2_transport"/>
</dbReference>
<protein>
    <recommendedName>
        <fullName evidence="6">Transport permease protein</fullName>
    </recommendedName>
</protein>
<dbReference type="Pfam" id="PF01061">
    <property type="entry name" value="ABC2_membrane"/>
    <property type="match status" value="1"/>
</dbReference>
<dbReference type="STRING" id="310782.SAMN05216499_11640"/>
<dbReference type="InterPro" id="IPR047817">
    <property type="entry name" value="ABC2_TM_bact-type"/>
</dbReference>
<keyword evidence="6" id="KW-0813">Transport</keyword>
<accession>A0A1M7MH22</accession>